<organism evidence="1 2">
    <name type="scientific">Duganella qianjiadongensis</name>
    <dbReference type="NCBI Taxonomy" id="2692176"/>
    <lineage>
        <taxon>Bacteria</taxon>
        <taxon>Pseudomonadati</taxon>
        <taxon>Pseudomonadota</taxon>
        <taxon>Betaproteobacteria</taxon>
        <taxon>Burkholderiales</taxon>
        <taxon>Oxalobacteraceae</taxon>
        <taxon>Telluria group</taxon>
        <taxon>Duganella</taxon>
    </lineage>
</organism>
<accession>A0ABW9VNG6</accession>
<keyword evidence="2" id="KW-1185">Reference proteome</keyword>
<dbReference type="Pfam" id="PF21983">
    <property type="entry name" value="NikA-like"/>
    <property type="match status" value="1"/>
</dbReference>
<proteinExistence type="predicted"/>
<dbReference type="RefSeq" id="WP_161039500.1">
    <property type="nucleotide sequence ID" value="NZ_WWCM01000007.1"/>
</dbReference>
<protein>
    <submittedName>
        <fullName evidence="1">Plasmid mobilization relaxosome protein MobC</fullName>
    </submittedName>
</protein>
<evidence type="ECO:0000313" key="2">
    <source>
        <dbReference type="Proteomes" id="UP000478090"/>
    </source>
</evidence>
<comment type="caution">
    <text evidence="1">The sequence shown here is derived from an EMBL/GenBank/DDBJ whole genome shotgun (WGS) entry which is preliminary data.</text>
</comment>
<gene>
    <name evidence="1" type="primary">mobC</name>
    <name evidence="1" type="ORF">GTP27_12525</name>
</gene>
<dbReference type="EMBL" id="WWCM01000007">
    <property type="protein sequence ID" value="MYM40150.1"/>
    <property type="molecule type" value="Genomic_DNA"/>
</dbReference>
<sequence>MEPVKKEKRCTFKKRAGQPGVEANKNIRNKRFEIRFTPEEWVALQQRAIEAGASSSAIYARSVLLPSNYQADQETKAEHKLRVQLLASLGKIGSNINQIARSLNRMKMWNDTTKGMFQELTKIQEGVSTIAELFRGKK</sequence>
<name>A0ABW9VNG6_9BURK</name>
<reference evidence="1 2" key="1">
    <citation type="submission" date="2019-12" db="EMBL/GenBank/DDBJ databases">
        <title>Novel species isolated from a subtropical stream in China.</title>
        <authorList>
            <person name="Lu H."/>
        </authorList>
    </citation>
    <scope>NUCLEOTIDE SEQUENCE [LARGE SCALE GENOMIC DNA]</scope>
    <source>
        <strain evidence="1 2">CY13W</strain>
    </source>
</reference>
<dbReference type="Proteomes" id="UP000478090">
    <property type="component" value="Unassembled WGS sequence"/>
</dbReference>
<evidence type="ECO:0000313" key="1">
    <source>
        <dbReference type="EMBL" id="MYM40150.1"/>
    </source>
</evidence>
<dbReference type="InterPro" id="IPR053842">
    <property type="entry name" value="NikA-like"/>
</dbReference>